<protein>
    <submittedName>
        <fullName evidence="1">Uncharacterized protein</fullName>
    </submittedName>
</protein>
<accession>A0A1I2C4I0</accession>
<reference evidence="1 2" key="1">
    <citation type="submission" date="2016-10" db="EMBL/GenBank/DDBJ databases">
        <authorList>
            <person name="de Groot N.N."/>
        </authorList>
    </citation>
    <scope>NUCLEOTIDE SEQUENCE [LARGE SCALE GENOMIC DNA]</scope>
    <source>
        <strain evidence="1 2">DSM 23995</strain>
    </source>
</reference>
<keyword evidence="2" id="KW-1185">Reference proteome</keyword>
<evidence type="ECO:0000313" key="2">
    <source>
        <dbReference type="Proteomes" id="UP000199516"/>
    </source>
</evidence>
<name>A0A1I2C4I0_9BACI</name>
<organism evidence="1 2">
    <name type="scientific">Alteribacillus iranensis</name>
    <dbReference type="NCBI Taxonomy" id="930128"/>
    <lineage>
        <taxon>Bacteria</taxon>
        <taxon>Bacillati</taxon>
        <taxon>Bacillota</taxon>
        <taxon>Bacilli</taxon>
        <taxon>Bacillales</taxon>
        <taxon>Bacillaceae</taxon>
        <taxon>Alteribacillus</taxon>
    </lineage>
</organism>
<evidence type="ECO:0000313" key="1">
    <source>
        <dbReference type="EMBL" id="SFE63237.1"/>
    </source>
</evidence>
<dbReference type="EMBL" id="FONT01000002">
    <property type="protein sequence ID" value="SFE63237.1"/>
    <property type="molecule type" value="Genomic_DNA"/>
</dbReference>
<proteinExistence type="predicted"/>
<dbReference type="Proteomes" id="UP000199516">
    <property type="component" value="Unassembled WGS sequence"/>
</dbReference>
<dbReference type="STRING" id="930128.SAMN05192532_102704"/>
<sequence>MHVEEYITRINEQLETLKEMSAGEVEKEELDSQYFTFEWPDAE</sequence>
<gene>
    <name evidence="1" type="ORF">SAMN05192532_102704</name>
</gene>
<dbReference type="RefSeq" id="WP_281243875.1">
    <property type="nucleotide sequence ID" value="NZ_FONT01000002.1"/>
</dbReference>
<dbReference type="AlphaFoldDB" id="A0A1I2C4I0"/>